<organism evidence="1 2">
    <name type="scientific">Durio zibethinus</name>
    <name type="common">Durian</name>
    <dbReference type="NCBI Taxonomy" id="66656"/>
    <lineage>
        <taxon>Eukaryota</taxon>
        <taxon>Viridiplantae</taxon>
        <taxon>Streptophyta</taxon>
        <taxon>Embryophyta</taxon>
        <taxon>Tracheophyta</taxon>
        <taxon>Spermatophyta</taxon>
        <taxon>Magnoliopsida</taxon>
        <taxon>eudicotyledons</taxon>
        <taxon>Gunneridae</taxon>
        <taxon>Pentapetalae</taxon>
        <taxon>rosids</taxon>
        <taxon>malvids</taxon>
        <taxon>Malvales</taxon>
        <taxon>Malvaceae</taxon>
        <taxon>Helicteroideae</taxon>
        <taxon>Durio</taxon>
    </lineage>
</organism>
<dbReference type="GeneID" id="111294753"/>
<keyword evidence="1" id="KW-1185">Reference proteome</keyword>
<proteinExistence type="predicted"/>
<reference evidence="2" key="1">
    <citation type="submission" date="2025-08" db="UniProtKB">
        <authorList>
            <consortium name="RefSeq"/>
        </authorList>
    </citation>
    <scope>IDENTIFICATION</scope>
    <source>
        <tissue evidence="2">Fruit stalk</tissue>
    </source>
</reference>
<evidence type="ECO:0000313" key="1">
    <source>
        <dbReference type="Proteomes" id="UP000515121"/>
    </source>
</evidence>
<dbReference type="RefSeq" id="XP_022743876.1">
    <property type="nucleotide sequence ID" value="XM_022888141.1"/>
</dbReference>
<dbReference type="AlphaFoldDB" id="A0A6P5YUS3"/>
<dbReference type="PANTHER" id="PTHR37234">
    <property type="entry name" value="OS03G0319200 PROTEIN"/>
    <property type="match status" value="1"/>
</dbReference>
<dbReference type="OrthoDB" id="780613at2759"/>
<dbReference type="PANTHER" id="PTHR37234:SF1">
    <property type="entry name" value="OS03G0319200 PROTEIN"/>
    <property type="match status" value="1"/>
</dbReference>
<dbReference type="Proteomes" id="UP000515121">
    <property type="component" value="Unplaced"/>
</dbReference>
<accession>A0A6P5YUS3</accession>
<name>A0A6P5YUS3_DURZI</name>
<protein>
    <submittedName>
        <fullName evidence="2">Uncharacterized protein LOC111294753</fullName>
    </submittedName>
</protein>
<sequence>MERQSSSSLRRQNSITCMSAIFNLLSRNHKRSKFLTSGKKQRKQSATVAHEQRLKAVTLPRSPTIPAELRRSKSVDEKPPHALVARLMGIDKFPPTPESTAGERVKLLGELEKCYEELKALQRVIEVVKTSVSVGNNNERLGRTLQQQKKQLHKKKPGDEDFFDRFTKSNNHQDNNAVSALWRSEAMVHSVDEVCKDIAWGERREIGRIGLALQHHICGDLIDEIVREIGCYSTYSLPFQACRRGLSF</sequence>
<evidence type="ECO:0000313" key="2">
    <source>
        <dbReference type="RefSeq" id="XP_022743876.1"/>
    </source>
</evidence>
<dbReference type="KEGG" id="dzi:111294753"/>
<gene>
    <name evidence="2" type="primary">LOC111294753</name>
</gene>